<reference evidence="7" key="1">
    <citation type="submission" date="2025-08" db="UniProtKB">
        <authorList>
            <consortium name="Ensembl"/>
        </authorList>
    </citation>
    <scope>IDENTIFICATION</scope>
</reference>
<sequence>RQFFMQVIGSAAIIGHTWKIVGGHEAQPHSHPYMAYLKIGKFACGGFLVAPDWVMTAAHCMGNATVILGAHNIYEPETTQQVRGVLRYHRHPEYDPRTVSNDIMLLKLTAKATLNSYVKTIPLPKTSGYLPTGTKCSIAGWGLIDKDQETSKLFETKVTIYSRRKCIHFYPHLNAGMVCAGSFHELRDSSQGDSGGPLVCNKVARGIVSFGHDNPPGVYTRISNYLPGDILVSFLPLPKAQLPLLSLGTQVPRCMPARARFFVLRLLSHCLPVPGSQFGATLSQPGRKEDSPRWHQKGAVPLGIPLPSETSLSLLKPRCT</sequence>
<proteinExistence type="predicted"/>
<dbReference type="GO" id="GO:0004252">
    <property type="term" value="F:serine-type endopeptidase activity"/>
    <property type="evidence" value="ECO:0007669"/>
    <property type="project" value="InterPro"/>
</dbReference>
<reference evidence="7" key="2">
    <citation type="submission" date="2025-09" db="UniProtKB">
        <authorList>
            <consortium name="Ensembl"/>
        </authorList>
    </citation>
    <scope>IDENTIFICATION</scope>
</reference>
<protein>
    <recommendedName>
        <fullName evidence="6">Peptidase S1 domain-containing protein</fullName>
    </recommendedName>
</protein>
<evidence type="ECO:0000256" key="5">
    <source>
        <dbReference type="RuleBase" id="RU363034"/>
    </source>
</evidence>
<dbReference type="PROSITE" id="PS00135">
    <property type="entry name" value="TRYPSIN_SER"/>
    <property type="match status" value="1"/>
</dbReference>
<dbReference type="Ensembl" id="ENSAZOT00000031388.1">
    <property type="protein sequence ID" value="ENSAZOP00000029328.1"/>
    <property type="gene ID" value="ENSAZOG00000018388.1"/>
</dbReference>
<dbReference type="PROSITE" id="PS50240">
    <property type="entry name" value="TRYPSIN_DOM"/>
    <property type="match status" value="1"/>
</dbReference>
<dbReference type="InterPro" id="IPR001314">
    <property type="entry name" value="Peptidase_S1A"/>
</dbReference>
<organism evidence="7 8">
    <name type="scientific">Anas zonorhyncha</name>
    <name type="common">Eastern spot-billed duck</name>
    <dbReference type="NCBI Taxonomy" id="75864"/>
    <lineage>
        <taxon>Eukaryota</taxon>
        <taxon>Metazoa</taxon>
        <taxon>Chordata</taxon>
        <taxon>Craniata</taxon>
        <taxon>Vertebrata</taxon>
        <taxon>Euteleostomi</taxon>
        <taxon>Archelosauria</taxon>
        <taxon>Archosauria</taxon>
        <taxon>Dinosauria</taxon>
        <taxon>Saurischia</taxon>
        <taxon>Theropoda</taxon>
        <taxon>Coelurosauria</taxon>
        <taxon>Aves</taxon>
        <taxon>Neognathae</taxon>
        <taxon>Galloanserae</taxon>
        <taxon>Anseriformes</taxon>
        <taxon>Anatidae</taxon>
        <taxon>Anatinae</taxon>
        <taxon>Anas</taxon>
    </lineage>
</organism>
<name>A0A8B9VZE2_9AVES</name>
<keyword evidence="3 5" id="KW-0720">Serine protease</keyword>
<evidence type="ECO:0000256" key="2">
    <source>
        <dbReference type="ARBA" id="ARBA00022801"/>
    </source>
</evidence>
<dbReference type="Gene3D" id="2.40.10.10">
    <property type="entry name" value="Trypsin-like serine proteases"/>
    <property type="match status" value="2"/>
</dbReference>
<evidence type="ECO:0000313" key="8">
    <source>
        <dbReference type="Proteomes" id="UP000694549"/>
    </source>
</evidence>
<dbReference type="InterPro" id="IPR018114">
    <property type="entry name" value="TRYPSIN_HIS"/>
</dbReference>
<dbReference type="PROSITE" id="PS00134">
    <property type="entry name" value="TRYPSIN_HIS"/>
    <property type="match status" value="1"/>
</dbReference>
<dbReference type="Proteomes" id="UP000694549">
    <property type="component" value="Unplaced"/>
</dbReference>
<evidence type="ECO:0000313" key="7">
    <source>
        <dbReference type="Ensembl" id="ENSAZOP00000029328.1"/>
    </source>
</evidence>
<dbReference type="PANTHER" id="PTHR24271:SF90">
    <property type="entry name" value="PEPTIDASE S1 DOMAIN-CONTAINING PROTEIN"/>
    <property type="match status" value="1"/>
</dbReference>
<evidence type="ECO:0000259" key="6">
    <source>
        <dbReference type="PROSITE" id="PS50240"/>
    </source>
</evidence>
<evidence type="ECO:0000256" key="4">
    <source>
        <dbReference type="ARBA" id="ARBA00023157"/>
    </source>
</evidence>
<evidence type="ECO:0000256" key="1">
    <source>
        <dbReference type="ARBA" id="ARBA00022670"/>
    </source>
</evidence>
<dbReference type="InterPro" id="IPR009003">
    <property type="entry name" value="Peptidase_S1_PA"/>
</dbReference>
<dbReference type="CDD" id="cd00190">
    <property type="entry name" value="Tryp_SPc"/>
    <property type="match status" value="1"/>
</dbReference>
<dbReference type="SMART" id="SM00020">
    <property type="entry name" value="Tryp_SPc"/>
    <property type="match status" value="1"/>
</dbReference>
<dbReference type="GO" id="GO:0006508">
    <property type="term" value="P:proteolysis"/>
    <property type="evidence" value="ECO:0007669"/>
    <property type="project" value="UniProtKB-KW"/>
</dbReference>
<dbReference type="InterPro" id="IPR033116">
    <property type="entry name" value="TRYPSIN_SER"/>
</dbReference>
<keyword evidence="8" id="KW-1185">Reference proteome</keyword>
<feature type="domain" description="Peptidase S1" evidence="6">
    <location>
        <begin position="20"/>
        <end position="227"/>
    </location>
</feature>
<accession>A0A8B9VZE2</accession>
<keyword evidence="2 5" id="KW-0378">Hydrolase</keyword>
<dbReference type="InterPro" id="IPR001254">
    <property type="entry name" value="Trypsin_dom"/>
</dbReference>
<dbReference type="SUPFAM" id="SSF50494">
    <property type="entry name" value="Trypsin-like serine proteases"/>
    <property type="match status" value="1"/>
</dbReference>
<keyword evidence="4" id="KW-1015">Disulfide bond</keyword>
<dbReference type="FunFam" id="2.40.10.10:FF:000005">
    <property type="entry name" value="Serine protease 37"/>
    <property type="match status" value="1"/>
</dbReference>
<dbReference type="InterPro" id="IPR043504">
    <property type="entry name" value="Peptidase_S1_PA_chymotrypsin"/>
</dbReference>
<dbReference type="Pfam" id="PF00089">
    <property type="entry name" value="Trypsin"/>
    <property type="match status" value="1"/>
</dbReference>
<keyword evidence="1 5" id="KW-0645">Protease</keyword>
<dbReference type="AlphaFoldDB" id="A0A8B9VZE2"/>
<dbReference type="PANTHER" id="PTHR24271">
    <property type="entry name" value="KALLIKREIN-RELATED"/>
    <property type="match status" value="1"/>
</dbReference>
<dbReference type="PRINTS" id="PR00722">
    <property type="entry name" value="CHYMOTRYPSIN"/>
</dbReference>
<evidence type="ECO:0000256" key="3">
    <source>
        <dbReference type="ARBA" id="ARBA00022825"/>
    </source>
</evidence>